<sequence length="256" mass="29251">MSAKRRIEEEEESDIDVDTTDSENESSDEEQDEEIVNVDFDFFDVNKDVDFHAIKNLLRQLLGEDSKKINLSGLTDVVLDSPTTTIKTDGKESDPYAFLAPISVKDVKSSDYWKYINQTDLGLSTQLAKVSNKKVALLINERFINMPIQVIPALYKIVLEDVAKAEGEHYDYYLIPSRKFEVNEESEQNSNKKVKTVEVDYFHDEDKFLESNALYTNSLESKKGLIQSFILIGHDELLKSIVELEDAIAEAFEFND</sequence>
<dbReference type="EMBL" id="CDQK01000005">
    <property type="protein sequence ID" value="CEP24263.1"/>
    <property type="molecule type" value="Genomic_DNA"/>
</dbReference>
<dbReference type="PANTHER" id="PTHR13261:SF0">
    <property type="entry name" value="BRCA2 AND CDKN1A-INTERACTING PROTEIN"/>
    <property type="match status" value="1"/>
</dbReference>
<evidence type="ECO:0000256" key="2">
    <source>
        <dbReference type="ARBA" id="ARBA00014649"/>
    </source>
</evidence>
<dbReference type="PIRSF" id="PIRSF028983">
    <property type="entry name" value="BCP1"/>
    <property type="match status" value="1"/>
</dbReference>
<dbReference type="GO" id="GO:0005634">
    <property type="term" value="C:nucleus"/>
    <property type="evidence" value="ECO:0007669"/>
    <property type="project" value="TreeGrafter"/>
</dbReference>
<dbReference type="AlphaFoldDB" id="A0A0H5C7W5"/>
<gene>
    <name evidence="4" type="primary">BCP1</name>
    <name evidence="4" type="ORF">BN1211_5045</name>
</gene>
<evidence type="ECO:0000313" key="4">
    <source>
        <dbReference type="EMBL" id="CEP24263.1"/>
    </source>
</evidence>
<evidence type="ECO:0000313" key="5">
    <source>
        <dbReference type="Proteomes" id="UP000038830"/>
    </source>
</evidence>
<feature type="region of interest" description="Disordered" evidence="3">
    <location>
        <begin position="1"/>
        <end position="33"/>
    </location>
</feature>
<organism evidence="4 5">
    <name type="scientific">Cyberlindnera jadinii (strain ATCC 18201 / CBS 1600 / BCRC 20928 / JCM 3617 / NBRC 0987 / NRRL Y-1542)</name>
    <name type="common">Torula yeast</name>
    <name type="synonym">Candida utilis</name>
    <dbReference type="NCBI Taxonomy" id="983966"/>
    <lineage>
        <taxon>Eukaryota</taxon>
        <taxon>Fungi</taxon>
        <taxon>Dikarya</taxon>
        <taxon>Ascomycota</taxon>
        <taxon>Saccharomycotina</taxon>
        <taxon>Saccharomycetes</taxon>
        <taxon>Phaffomycetales</taxon>
        <taxon>Phaffomycetaceae</taxon>
        <taxon>Cyberlindnera</taxon>
    </lineage>
</organism>
<name>A0A0H5C7W5_CYBJN</name>
<protein>
    <recommendedName>
        <fullName evidence="2">Protein BCP1</fullName>
    </recommendedName>
</protein>
<evidence type="ECO:0000256" key="3">
    <source>
        <dbReference type="SAM" id="MobiDB-lite"/>
    </source>
</evidence>
<feature type="compositionally biased region" description="Acidic residues" evidence="3">
    <location>
        <begin position="9"/>
        <end position="33"/>
    </location>
</feature>
<accession>A0A0H5C7W5</accession>
<comment type="similarity">
    <text evidence="1">Belongs to the BCP1 family.</text>
</comment>
<proteinExistence type="inferred from homology"/>
<dbReference type="PANTHER" id="PTHR13261">
    <property type="entry name" value="BRCA2 AND CDKN1A INTERACTING PROTEIN"/>
    <property type="match status" value="1"/>
</dbReference>
<reference evidence="5" key="1">
    <citation type="journal article" date="2015" name="J. Biotechnol.">
        <title>The structure of the Cyberlindnera jadinii genome and its relation to Candida utilis analyzed by the occurrence of single nucleotide polymorphisms.</title>
        <authorList>
            <person name="Rupp O."/>
            <person name="Brinkrolf K."/>
            <person name="Buerth C."/>
            <person name="Kunigo M."/>
            <person name="Schneider J."/>
            <person name="Jaenicke S."/>
            <person name="Goesmann A."/>
            <person name="Puehler A."/>
            <person name="Jaeger K.-E."/>
            <person name="Ernst J.F."/>
        </authorList>
    </citation>
    <scope>NUCLEOTIDE SEQUENCE [LARGE SCALE GENOMIC DNA]</scope>
    <source>
        <strain evidence="5">ATCC 18201 / CBS 1600 / BCRC 20928 / JCM 3617 / NBRC 0987 / NRRL Y-1542</strain>
    </source>
</reference>
<dbReference type="Pfam" id="PF13862">
    <property type="entry name" value="BCCIP"/>
    <property type="match status" value="1"/>
</dbReference>
<dbReference type="Proteomes" id="UP000038830">
    <property type="component" value="Unassembled WGS sequence"/>
</dbReference>
<dbReference type="InterPro" id="IPR025602">
    <property type="entry name" value="BCP1_family"/>
</dbReference>
<evidence type="ECO:0000256" key="1">
    <source>
        <dbReference type="ARBA" id="ARBA00006781"/>
    </source>
</evidence>